<name>A0A7W7Q8P4_9PSEU</name>
<dbReference type="InterPro" id="IPR037398">
    <property type="entry name" value="Glyco_hydro_64_fam"/>
</dbReference>
<dbReference type="Gene3D" id="3.30.920.50">
    <property type="entry name" value="Beta-1,3-glucanase, C-terminal domain"/>
    <property type="match status" value="1"/>
</dbReference>
<feature type="domain" description="GH64" evidence="2">
    <location>
        <begin position="25"/>
        <end position="373"/>
    </location>
</feature>
<sequence>MISRRSFLGGLAAATVGAPLAVRLASAAPLAPLSLTIANESGRGPLWTYVVGTDLASGRQCRLSADGALVPVSEADNGPDGYTDYAIEVSGSRTLSLPQGMSGRIYVALGDKLKFKCNPGNALAYPAGWVEADPNYPVLHDCAEFTYDGAGMHCNITMVDMLSVPMEISLSGAAQQKTGRLKDGGRGAVFSALAGTPGFENLVIDDLRVIAPGHGLDAGRFASDYFAGLIDEVWNHYSSNTMIVTAGARTFSGSVQGGQFVFDGGVRAFTKPSTRDVLFCDGALAAPNDGVTGPVAATLGAGFNRGVLTSTGNQPVADAGTYYKPSVTNHYSRIMHENTVDGKAYGFAFDDVCEHASYIEDPAPTSMTVTVTPF</sequence>
<dbReference type="NCBIfam" id="TIGR01409">
    <property type="entry name" value="TAT_signal_seq"/>
    <property type="match status" value="1"/>
</dbReference>
<dbReference type="InterPro" id="IPR032477">
    <property type="entry name" value="Glyco_hydro_64"/>
</dbReference>
<evidence type="ECO:0000313" key="4">
    <source>
        <dbReference type="Proteomes" id="UP000520767"/>
    </source>
</evidence>
<dbReference type="PANTHER" id="PTHR38165">
    <property type="match status" value="1"/>
</dbReference>
<reference evidence="3 4" key="1">
    <citation type="submission" date="2020-08" db="EMBL/GenBank/DDBJ databases">
        <title>Genomic Encyclopedia of Type Strains, Phase III (KMG-III): the genomes of soil and plant-associated and newly described type strains.</title>
        <authorList>
            <person name="Whitman W."/>
        </authorList>
    </citation>
    <scope>NUCLEOTIDE SEQUENCE [LARGE SCALE GENOMIC DNA]</scope>
    <source>
        <strain evidence="3 4">CECT 8960</strain>
    </source>
</reference>
<dbReference type="PROSITE" id="PS51318">
    <property type="entry name" value="TAT"/>
    <property type="match status" value="1"/>
</dbReference>
<dbReference type="Gene3D" id="2.60.110.10">
    <property type="entry name" value="Thaumatin"/>
    <property type="match status" value="1"/>
</dbReference>
<comment type="caution">
    <text evidence="3">The sequence shown here is derived from an EMBL/GenBank/DDBJ whole genome shotgun (WGS) entry which is preliminary data.</text>
</comment>
<dbReference type="AlphaFoldDB" id="A0A7W7Q8P4"/>
<gene>
    <name evidence="3" type="ORF">FHR82_005307</name>
</gene>
<protein>
    <recommendedName>
        <fullName evidence="2">GH64 domain-containing protein</fullName>
    </recommendedName>
</protein>
<keyword evidence="1" id="KW-0732">Signal</keyword>
<feature type="signal peptide" evidence="1">
    <location>
        <begin position="1"/>
        <end position="27"/>
    </location>
</feature>
<evidence type="ECO:0000256" key="1">
    <source>
        <dbReference type="SAM" id="SignalP"/>
    </source>
</evidence>
<dbReference type="InterPro" id="IPR037176">
    <property type="entry name" value="Osmotin/thaumatin-like_sf"/>
</dbReference>
<accession>A0A7W7Q8P4</accession>
<dbReference type="EMBL" id="JACHJQ010000005">
    <property type="protein sequence ID" value="MBB4909054.1"/>
    <property type="molecule type" value="Genomic_DNA"/>
</dbReference>
<dbReference type="PROSITE" id="PS52006">
    <property type="entry name" value="GH64"/>
    <property type="match status" value="1"/>
</dbReference>
<keyword evidence="4" id="KW-1185">Reference proteome</keyword>
<dbReference type="InterPro" id="IPR006311">
    <property type="entry name" value="TAT_signal"/>
</dbReference>
<dbReference type="Proteomes" id="UP000520767">
    <property type="component" value="Unassembled WGS sequence"/>
</dbReference>
<dbReference type="PANTHER" id="PTHR38165:SF1">
    <property type="entry name" value="GLUCANASE B"/>
    <property type="match status" value="1"/>
</dbReference>
<organism evidence="3 4">
    <name type="scientific">Actinophytocola algeriensis</name>
    <dbReference type="NCBI Taxonomy" id="1768010"/>
    <lineage>
        <taxon>Bacteria</taxon>
        <taxon>Bacillati</taxon>
        <taxon>Actinomycetota</taxon>
        <taxon>Actinomycetes</taxon>
        <taxon>Pseudonocardiales</taxon>
        <taxon>Pseudonocardiaceae</taxon>
    </lineage>
</organism>
<dbReference type="InterPro" id="IPR019546">
    <property type="entry name" value="TAT_signal_bac_arc"/>
</dbReference>
<dbReference type="Pfam" id="PF16483">
    <property type="entry name" value="Glyco_hydro_64"/>
    <property type="match status" value="1"/>
</dbReference>
<dbReference type="InterPro" id="IPR042517">
    <property type="entry name" value="Glyco_hydro_64_N_2"/>
</dbReference>
<feature type="chain" id="PRO_5031439109" description="GH64 domain-containing protein" evidence="1">
    <location>
        <begin position="28"/>
        <end position="374"/>
    </location>
</feature>
<dbReference type="RefSeq" id="WP_184813109.1">
    <property type="nucleotide sequence ID" value="NZ_JACHJQ010000005.1"/>
</dbReference>
<proteinExistence type="predicted"/>
<evidence type="ECO:0000313" key="3">
    <source>
        <dbReference type="EMBL" id="MBB4909054.1"/>
    </source>
</evidence>
<evidence type="ECO:0000259" key="2">
    <source>
        <dbReference type="PROSITE" id="PS52006"/>
    </source>
</evidence>